<keyword evidence="3" id="KW-1185">Reference proteome</keyword>
<dbReference type="RefSeq" id="WP_166918180.1">
    <property type="nucleotide sequence ID" value="NZ_JAASRN010000001.1"/>
</dbReference>
<dbReference type="AlphaFoldDB" id="A0A846MN60"/>
<sequence>MHKEQQYYRKRTHLLLVLSGIFISNALLAEMIGVKIFSLEGLLGLPPAQIPIMGTRLDFNLSAGVVIWPVVFIISDIVNEYFGKGGVRYLSILTAALIAYAFVGISITTELPAADFWIAIYKEKVVPPIDINYAYNTIYRQGLGIIIGSLTAFLIGQLIDATVFALFKKRTGEKYIWLRATGSTIISQFIDSFVVIYIAFYIFGPWSLKEVISVGIINYSYKFLIAILTTPLLYIIHYAVERYLGHDIAKRLKDEAINSPLF</sequence>
<dbReference type="PANTHER" id="PTHR34300">
    <property type="entry name" value="QUEUOSINE PRECURSOR TRANSPORTER-RELATED"/>
    <property type="match status" value="1"/>
</dbReference>
<evidence type="ECO:0000256" key="1">
    <source>
        <dbReference type="HAMAP-Rule" id="MF_02088"/>
    </source>
</evidence>
<keyword evidence="1" id="KW-0812">Transmembrane</keyword>
<name>A0A846MN60_9BACT</name>
<feature type="transmembrane region" description="Helical" evidence="1">
    <location>
        <begin position="57"/>
        <end position="75"/>
    </location>
</feature>
<comment type="similarity">
    <text evidence="1">Belongs to the vitamin uptake transporter (VUT/ECF) (TC 2.A.88) family. Q precursor transporter subfamily.</text>
</comment>
<feature type="transmembrane region" description="Helical" evidence="1">
    <location>
        <begin position="87"/>
        <end position="107"/>
    </location>
</feature>
<feature type="transmembrane region" description="Helical" evidence="1">
    <location>
        <begin position="12"/>
        <end position="37"/>
    </location>
</feature>
<comment type="caution">
    <text evidence="2">The sequence shown here is derived from an EMBL/GenBank/DDBJ whole genome shotgun (WGS) entry which is preliminary data.</text>
</comment>
<keyword evidence="1" id="KW-1133">Transmembrane helix</keyword>
<organism evidence="2 3">
    <name type="scientific">Thermonema lapsum</name>
    <dbReference type="NCBI Taxonomy" id="28195"/>
    <lineage>
        <taxon>Bacteria</taxon>
        <taxon>Pseudomonadati</taxon>
        <taxon>Bacteroidota</taxon>
        <taxon>Cytophagia</taxon>
        <taxon>Cytophagales</taxon>
        <taxon>Thermonemataceae</taxon>
        <taxon>Thermonema</taxon>
    </lineage>
</organism>
<evidence type="ECO:0000313" key="3">
    <source>
        <dbReference type="Proteomes" id="UP000537126"/>
    </source>
</evidence>
<dbReference type="Pfam" id="PF02592">
    <property type="entry name" value="Vut_1"/>
    <property type="match status" value="1"/>
</dbReference>
<comment type="subcellular location">
    <subcellularLocation>
        <location evidence="1">Cell membrane</location>
        <topology evidence="1">Multi-pass membrane protein</topology>
    </subcellularLocation>
</comment>
<accession>A0A846MN60</accession>
<dbReference type="GO" id="GO:0005886">
    <property type="term" value="C:plasma membrane"/>
    <property type="evidence" value="ECO:0007669"/>
    <property type="project" value="UniProtKB-SubCell"/>
</dbReference>
<dbReference type="PANTHER" id="PTHR34300:SF2">
    <property type="entry name" value="QUEUOSINE PRECURSOR TRANSPORTER-RELATED"/>
    <property type="match status" value="1"/>
</dbReference>
<gene>
    <name evidence="2" type="ORF">FHS56_000371</name>
</gene>
<reference evidence="2 3" key="1">
    <citation type="submission" date="2020-03" db="EMBL/GenBank/DDBJ databases">
        <title>Genomic Encyclopedia of Type Strains, Phase IV (KMG-IV): sequencing the most valuable type-strain genomes for metagenomic binning, comparative biology and taxonomic classification.</title>
        <authorList>
            <person name="Goeker M."/>
        </authorList>
    </citation>
    <scope>NUCLEOTIDE SEQUENCE [LARGE SCALE GENOMIC DNA]</scope>
    <source>
        <strain evidence="2 3">DSM 5718</strain>
    </source>
</reference>
<keyword evidence="1" id="KW-0813">Transport</keyword>
<protein>
    <recommendedName>
        <fullName evidence="1">Probable queuosine precursor transporter</fullName>
        <shortName evidence="1">Q precursor transporter</shortName>
    </recommendedName>
</protein>
<feature type="transmembrane region" description="Helical" evidence="1">
    <location>
        <begin position="176"/>
        <end position="203"/>
    </location>
</feature>
<dbReference type="GO" id="GO:0022857">
    <property type="term" value="F:transmembrane transporter activity"/>
    <property type="evidence" value="ECO:0007669"/>
    <property type="project" value="UniProtKB-UniRule"/>
</dbReference>
<keyword evidence="1" id="KW-1003">Cell membrane</keyword>
<dbReference type="EMBL" id="JAASRN010000001">
    <property type="protein sequence ID" value="NIK72885.1"/>
    <property type="molecule type" value="Genomic_DNA"/>
</dbReference>
<dbReference type="HAMAP" id="MF_02088">
    <property type="entry name" value="Q_prec_transport"/>
    <property type="match status" value="1"/>
</dbReference>
<dbReference type="NCBIfam" id="TIGR00697">
    <property type="entry name" value="queuosine precursor transporter"/>
    <property type="match status" value="1"/>
</dbReference>
<evidence type="ECO:0000313" key="2">
    <source>
        <dbReference type="EMBL" id="NIK72885.1"/>
    </source>
</evidence>
<comment type="function">
    <text evidence="1">Involved in the import of queuosine (Q) precursors, required for Q precursor salvage.</text>
</comment>
<feature type="transmembrane region" description="Helical" evidence="1">
    <location>
        <begin position="143"/>
        <end position="167"/>
    </location>
</feature>
<feature type="transmembrane region" description="Helical" evidence="1">
    <location>
        <begin position="223"/>
        <end position="240"/>
    </location>
</feature>
<proteinExistence type="inferred from homology"/>
<keyword evidence="1" id="KW-0472">Membrane</keyword>
<dbReference type="InterPro" id="IPR003744">
    <property type="entry name" value="YhhQ"/>
</dbReference>
<dbReference type="Proteomes" id="UP000537126">
    <property type="component" value="Unassembled WGS sequence"/>
</dbReference>